<evidence type="ECO:0000256" key="2">
    <source>
        <dbReference type="ARBA" id="ARBA00022801"/>
    </source>
</evidence>
<dbReference type="InterPro" id="IPR050266">
    <property type="entry name" value="AB_hydrolase_sf"/>
</dbReference>
<dbReference type="Proteomes" id="UP000601027">
    <property type="component" value="Unassembled WGS sequence"/>
</dbReference>
<dbReference type="PRINTS" id="PR00111">
    <property type="entry name" value="ABHYDROLASE"/>
</dbReference>
<accession>A0ABS1XYT1</accession>
<dbReference type="GO" id="GO:0016787">
    <property type="term" value="F:hydrolase activity"/>
    <property type="evidence" value="ECO:0007669"/>
    <property type="project" value="UniProtKB-KW"/>
</dbReference>
<dbReference type="Gene3D" id="3.40.50.1820">
    <property type="entry name" value="alpha/beta hydrolase"/>
    <property type="match status" value="1"/>
</dbReference>
<dbReference type="EMBL" id="JAEVHM010000138">
    <property type="protein sequence ID" value="MBM0234416.1"/>
    <property type="molecule type" value="Genomic_DNA"/>
</dbReference>
<evidence type="ECO:0000256" key="1">
    <source>
        <dbReference type="ARBA" id="ARBA00010088"/>
    </source>
</evidence>
<name>A0ABS1XYT1_9ACTN</name>
<keyword evidence="5" id="KW-1185">Reference proteome</keyword>
<proteinExistence type="inferred from homology"/>
<evidence type="ECO:0000313" key="4">
    <source>
        <dbReference type="EMBL" id="MBM0234416.1"/>
    </source>
</evidence>
<dbReference type="InterPro" id="IPR002410">
    <property type="entry name" value="Peptidase_S33"/>
</dbReference>
<evidence type="ECO:0000313" key="5">
    <source>
        <dbReference type="Proteomes" id="UP000601027"/>
    </source>
</evidence>
<dbReference type="PRINTS" id="PR00793">
    <property type="entry name" value="PROAMNOPTASE"/>
</dbReference>
<feature type="domain" description="AB hydrolase-1" evidence="3">
    <location>
        <begin position="29"/>
        <end position="273"/>
    </location>
</feature>
<sequence length="291" mass="30467">MVVPTPIDATFAAPDGTTLAYRIHGGGHPLICLPGGPMRDSAYLGDLGGLGAHRTLVILDQRGTGRSAVPADVSTYRCDRMVADVEALRTHLGLDRMDLLGHSAGANLAVQYATRHPDRVGRLALVTPSTRAVGLPATATLRQEVTRVRAGEPWFPAAAQALDSMVTGRASREAWQAIAPFFYGRWDEPAQAHQAAEPGQRNEEAARIFGADGAFDPPATRAALAAHQRPVLLLAGEVDLGAPPGLVAQFGELIPGAELVVQPGAGHYPWLDDAEAFTATLGAFLDGPAGA</sequence>
<dbReference type="PANTHER" id="PTHR43798:SF27">
    <property type="entry name" value="HYDROLASE ALPHA_BETA HYDROLASE FOLD FAMILY"/>
    <property type="match status" value="1"/>
</dbReference>
<dbReference type="PANTHER" id="PTHR43798">
    <property type="entry name" value="MONOACYLGLYCEROL LIPASE"/>
    <property type="match status" value="1"/>
</dbReference>
<organism evidence="4 5">
    <name type="scientific">Micromonospora parastrephiae</name>
    <dbReference type="NCBI Taxonomy" id="2806101"/>
    <lineage>
        <taxon>Bacteria</taxon>
        <taxon>Bacillati</taxon>
        <taxon>Actinomycetota</taxon>
        <taxon>Actinomycetes</taxon>
        <taxon>Micromonosporales</taxon>
        <taxon>Micromonosporaceae</taxon>
        <taxon>Micromonospora</taxon>
    </lineage>
</organism>
<comment type="caution">
    <text evidence="4">The sequence shown here is derived from an EMBL/GenBank/DDBJ whole genome shotgun (WGS) entry which is preliminary data.</text>
</comment>
<dbReference type="SUPFAM" id="SSF53474">
    <property type="entry name" value="alpha/beta-Hydrolases"/>
    <property type="match status" value="1"/>
</dbReference>
<dbReference type="RefSeq" id="WP_203177502.1">
    <property type="nucleotide sequence ID" value="NZ_JAEVHM010000138.1"/>
</dbReference>
<protein>
    <submittedName>
        <fullName evidence="4">Alpha/beta hydrolase</fullName>
    </submittedName>
</protein>
<keyword evidence="2 4" id="KW-0378">Hydrolase</keyword>
<comment type="similarity">
    <text evidence="1">Belongs to the peptidase S33 family.</text>
</comment>
<reference evidence="4 5" key="1">
    <citation type="submission" date="2021-01" db="EMBL/GenBank/DDBJ databases">
        <title>Draft genome sequence of Micromonospora sp. strain STR1_7.</title>
        <authorList>
            <person name="Karlyshev A."/>
            <person name="Jawad R."/>
        </authorList>
    </citation>
    <scope>NUCLEOTIDE SEQUENCE [LARGE SCALE GENOMIC DNA]</scope>
    <source>
        <strain evidence="4 5">STR1-7</strain>
    </source>
</reference>
<gene>
    <name evidence="4" type="ORF">JNW91_22810</name>
</gene>
<dbReference type="InterPro" id="IPR000073">
    <property type="entry name" value="AB_hydrolase_1"/>
</dbReference>
<evidence type="ECO:0000259" key="3">
    <source>
        <dbReference type="Pfam" id="PF00561"/>
    </source>
</evidence>
<dbReference type="InterPro" id="IPR029058">
    <property type="entry name" value="AB_hydrolase_fold"/>
</dbReference>
<dbReference type="Pfam" id="PF00561">
    <property type="entry name" value="Abhydrolase_1"/>
    <property type="match status" value="1"/>
</dbReference>